<keyword evidence="11 12" id="KW-0539">Nucleus</keyword>
<comment type="cofactor">
    <cofactor evidence="12">
        <name>Fe(2+)</name>
        <dbReference type="ChEBI" id="CHEBI:29033"/>
    </cofactor>
    <text evidence="12">Binds 1 Fe(2+) ion per subunit.</text>
</comment>
<dbReference type="AlphaFoldDB" id="A7SAW1"/>
<dbReference type="FunFam" id="3.90.930.40:FF:000001">
    <property type="entry name" value="ribosomal oxygenase 1 isoform X1"/>
    <property type="match status" value="1"/>
</dbReference>
<evidence type="ECO:0000313" key="15">
    <source>
        <dbReference type="Proteomes" id="UP000001593"/>
    </source>
</evidence>
<dbReference type="EC" id="1.14.11.-" evidence="12"/>
<dbReference type="HOGENOM" id="CLU_1268260_0_0_1"/>
<dbReference type="PhylomeDB" id="A7SAW1"/>
<evidence type="ECO:0000313" key="14">
    <source>
        <dbReference type="EMBL" id="EDO39118.1"/>
    </source>
</evidence>
<dbReference type="GO" id="GO:0005506">
    <property type="term" value="F:iron ion binding"/>
    <property type="evidence" value="ECO:0007669"/>
    <property type="project" value="UniProtKB-UniRule"/>
</dbReference>
<dbReference type="InterPro" id="IPR049043">
    <property type="entry name" value="WHD_RIOX1"/>
</dbReference>
<feature type="domain" description="RIOX1/NO66-like C-terminal winged helix" evidence="13">
    <location>
        <begin position="93"/>
        <end position="218"/>
    </location>
</feature>
<name>A7SAW1_NEMVE</name>
<dbReference type="PANTHER" id="PTHR13096">
    <property type="entry name" value="MINA53 MYC INDUCED NUCLEAR ANTIGEN"/>
    <property type="match status" value="1"/>
</dbReference>
<gene>
    <name evidence="14" type="ORF">NEMVEDRAFT_v1g187706</name>
</gene>
<comment type="subcellular location">
    <subcellularLocation>
        <location evidence="1 12">Nucleus</location>
    </subcellularLocation>
</comment>
<dbReference type="PANTHER" id="PTHR13096:SF8">
    <property type="entry name" value="RIBOSOMAL OXYGENASE 1"/>
    <property type="match status" value="1"/>
</dbReference>
<dbReference type="InParanoid" id="A7SAW1"/>
<evidence type="ECO:0000256" key="6">
    <source>
        <dbReference type="ARBA" id="ARBA00022964"/>
    </source>
</evidence>
<comment type="function">
    <text evidence="12">Oxygenase that can act as both a histone lysine demethylase and a ribosomal histidine hydroxylase.</text>
</comment>
<keyword evidence="3" id="KW-0678">Repressor</keyword>
<dbReference type="OMA" id="TSHIAFH"/>
<organism evidence="14 15">
    <name type="scientific">Nematostella vectensis</name>
    <name type="common">Starlet sea anemone</name>
    <dbReference type="NCBI Taxonomy" id="45351"/>
    <lineage>
        <taxon>Eukaryota</taxon>
        <taxon>Metazoa</taxon>
        <taxon>Cnidaria</taxon>
        <taxon>Anthozoa</taxon>
        <taxon>Hexacorallia</taxon>
        <taxon>Actiniaria</taxon>
        <taxon>Edwardsiidae</taxon>
        <taxon>Nematostella</taxon>
    </lineage>
</organism>
<keyword evidence="6 12" id="KW-0223">Dioxygenase</keyword>
<proteinExistence type="inferred from homology"/>
<evidence type="ECO:0000256" key="9">
    <source>
        <dbReference type="ARBA" id="ARBA00023015"/>
    </source>
</evidence>
<keyword evidence="5" id="KW-0156">Chromatin regulator</keyword>
<dbReference type="InterPro" id="IPR039994">
    <property type="entry name" value="NO66-like"/>
</dbReference>
<dbReference type="STRING" id="45351.A7SAW1"/>
<dbReference type="Gene3D" id="1.10.10.1500">
    <property type="entry name" value="JmjC domain-containing ribosomal oxygenase (ROX), dimer domain"/>
    <property type="match status" value="1"/>
</dbReference>
<keyword evidence="9 12" id="KW-0805">Transcription regulation</keyword>
<keyword evidence="7 12" id="KW-0560">Oxidoreductase</keyword>
<keyword evidence="10 12" id="KW-0804">Transcription</keyword>
<dbReference type="EMBL" id="DS469612">
    <property type="protein sequence ID" value="EDO39118.1"/>
    <property type="molecule type" value="Genomic_DNA"/>
</dbReference>
<evidence type="ECO:0000256" key="12">
    <source>
        <dbReference type="RuleBase" id="RU366061"/>
    </source>
</evidence>
<evidence type="ECO:0000256" key="2">
    <source>
        <dbReference type="ARBA" id="ARBA00010309"/>
    </source>
</evidence>
<evidence type="ECO:0000256" key="5">
    <source>
        <dbReference type="ARBA" id="ARBA00022853"/>
    </source>
</evidence>
<evidence type="ECO:0000256" key="7">
    <source>
        <dbReference type="ARBA" id="ARBA00023002"/>
    </source>
</evidence>
<dbReference type="FunFam" id="1.10.10.1500:FF:000001">
    <property type="entry name" value="ribosomal oxygenase 1 isoform X1"/>
    <property type="match status" value="1"/>
</dbReference>
<dbReference type="GO" id="GO:0016706">
    <property type="term" value="F:2-oxoglutarate-dependent dioxygenase activity"/>
    <property type="evidence" value="ECO:0007669"/>
    <property type="project" value="UniProtKB-UniRule"/>
</dbReference>
<sequence>MTLSTYQKNTWGDFLEMLVPQALQVAFEEDPEFRQGLPLNYLNYSGVANSDTVTKERSDFLRRVEKLMTKLISHAPVDAAADQMAVRMLQDALPPVLTEAERSHSVYGSGASWEDGKIVNMMTITGDTDVRLIRRGVARLVSEADCVCIYHTMENSRVYHEVQPERVEFETEAGPSIECILNAFPNFVKVKDLPHDNLEFKVDMVTMLYEKGVLVTKE</sequence>
<dbReference type="SUPFAM" id="SSF51197">
    <property type="entry name" value="Clavaminate synthase-like"/>
    <property type="match status" value="1"/>
</dbReference>
<reference evidence="14 15" key="1">
    <citation type="journal article" date="2007" name="Science">
        <title>Sea anemone genome reveals ancestral eumetazoan gene repertoire and genomic organization.</title>
        <authorList>
            <person name="Putnam N.H."/>
            <person name="Srivastava M."/>
            <person name="Hellsten U."/>
            <person name="Dirks B."/>
            <person name="Chapman J."/>
            <person name="Salamov A."/>
            <person name="Terry A."/>
            <person name="Shapiro H."/>
            <person name="Lindquist E."/>
            <person name="Kapitonov V.V."/>
            <person name="Jurka J."/>
            <person name="Genikhovich G."/>
            <person name="Grigoriev I.V."/>
            <person name="Lucas S.M."/>
            <person name="Steele R.E."/>
            <person name="Finnerty J.R."/>
            <person name="Technau U."/>
            <person name="Martindale M.Q."/>
            <person name="Rokhsar D.S."/>
        </authorList>
    </citation>
    <scope>NUCLEOTIDE SEQUENCE [LARGE SCALE GENOMIC DNA]</scope>
    <source>
        <strain evidence="15">CH2 X CH6</strain>
    </source>
</reference>
<dbReference type="eggNOG" id="KOG3706">
    <property type="taxonomic scope" value="Eukaryota"/>
</dbReference>
<dbReference type="Gene3D" id="3.90.930.40">
    <property type="match status" value="1"/>
</dbReference>
<evidence type="ECO:0000259" key="13">
    <source>
        <dbReference type="Pfam" id="PF21233"/>
    </source>
</evidence>
<keyword evidence="15" id="KW-1185">Reference proteome</keyword>
<comment type="similarity">
    <text evidence="2">Belongs to the ROX family. NO66 subfamily.</text>
</comment>
<evidence type="ECO:0000256" key="1">
    <source>
        <dbReference type="ARBA" id="ARBA00004123"/>
    </source>
</evidence>
<dbReference type="GO" id="GO:0005634">
    <property type="term" value="C:nucleus"/>
    <property type="evidence" value="ECO:0007669"/>
    <property type="project" value="UniProtKB-SubCell"/>
</dbReference>
<keyword evidence="8 12" id="KW-0408">Iron</keyword>
<evidence type="ECO:0000256" key="8">
    <source>
        <dbReference type="ARBA" id="ARBA00023004"/>
    </source>
</evidence>
<evidence type="ECO:0000256" key="4">
    <source>
        <dbReference type="ARBA" id="ARBA00022723"/>
    </source>
</evidence>
<evidence type="ECO:0000256" key="3">
    <source>
        <dbReference type="ARBA" id="ARBA00022491"/>
    </source>
</evidence>
<keyword evidence="4 12" id="KW-0479">Metal-binding</keyword>
<dbReference type="Pfam" id="PF21233">
    <property type="entry name" value="WHD_RIOX1"/>
    <property type="match status" value="1"/>
</dbReference>
<dbReference type="GO" id="GO:0006325">
    <property type="term" value="P:chromatin organization"/>
    <property type="evidence" value="ECO:0007669"/>
    <property type="project" value="UniProtKB-KW"/>
</dbReference>
<accession>A7SAW1</accession>
<dbReference type="Proteomes" id="UP000001593">
    <property type="component" value="Unassembled WGS sequence"/>
</dbReference>
<evidence type="ECO:0000256" key="11">
    <source>
        <dbReference type="ARBA" id="ARBA00023242"/>
    </source>
</evidence>
<evidence type="ECO:0000256" key="10">
    <source>
        <dbReference type="ARBA" id="ARBA00023163"/>
    </source>
</evidence>
<protein>
    <recommendedName>
        <fullName evidence="12">Bifunctional lysine-specific demethylase and histidyl-hydroxylase</fullName>
        <ecNumber evidence="12">1.14.11.-</ecNumber>
    </recommendedName>
</protein>